<protein>
    <submittedName>
        <fullName evidence="1">Uncharacterized protein</fullName>
    </submittedName>
</protein>
<keyword evidence="3" id="KW-1185">Reference proteome</keyword>
<comment type="caution">
    <text evidence="1">The sequence shown here is derived from an EMBL/GenBank/DDBJ whole genome shotgun (WGS) entry which is preliminary data.</text>
</comment>
<sequence length="65" mass="7519">MNQAQFKVPWSPECWGIDLEVDQFDPEVWVYFVHHPSPHTHPGSDPVELYTSLRHEPATFSGDLN</sequence>
<accession>A0A5B0P892</accession>
<name>A0A5B0P892_PUCGR</name>
<dbReference type="Proteomes" id="UP000325313">
    <property type="component" value="Unassembled WGS sequence"/>
</dbReference>
<dbReference type="AlphaFoldDB" id="A0A5B0P892"/>
<gene>
    <name evidence="1" type="ORF">PGT21_032616</name>
    <name evidence="2" type="ORF">PGTUg99_002205</name>
</gene>
<dbReference type="Proteomes" id="UP000324748">
    <property type="component" value="Unassembled WGS sequence"/>
</dbReference>
<evidence type="ECO:0000313" key="2">
    <source>
        <dbReference type="EMBL" id="KAA1107893.1"/>
    </source>
</evidence>
<reference evidence="3 4" key="1">
    <citation type="submission" date="2019-05" db="EMBL/GenBank/DDBJ databases">
        <title>Emergence of the Ug99 lineage of the wheat stem rust pathogen through somatic hybridization.</title>
        <authorList>
            <person name="Li F."/>
            <person name="Upadhyaya N.M."/>
            <person name="Sperschneider J."/>
            <person name="Matny O."/>
            <person name="Nguyen-Phuc H."/>
            <person name="Mago R."/>
            <person name="Raley C."/>
            <person name="Miller M.E."/>
            <person name="Silverstein K.A.T."/>
            <person name="Henningsen E."/>
            <person name="Hirsch C.D."/>
            <person name="Visser B."/>
            <person name="Pretorius Z.A."/>
            <person name="Steffenson B.J."/>
            <person name="Schwessinger B."/>
            <person name="Dodds P.N."/>
            <person name="Figueroa M."/>
        </authorList>
    </citation>
    <scope>NUCLEOTIDE SEQUENCE [LARGE SCALE GENOMIC DNA]</scope>
    <source>
        <strain evidence="1">21-0</strain>
        <strain evidence="2 4">Ug99</strain>
    </source>
</reference>
<proteinExistence type="predicted"/>
<evidence type="ECO:0000313" key="4">
    <source>
        <dbReference type="Proteomes" id="UP000325313"/>
    </source>
</evidence>
<evidence type="ECO:0000313" key="1">
    <source>
        <dbReference type="EMBL" id="KAA1096962.1"/>
    </source>
</evidence>
<evidence type="ECO:0000313" key="3">
    <source>
        <dbReference type="Proteomes" id="UP000324748"/>
    </source>
</evidence>
<organism evidence="1 3">
    <name type="scientific">Puccinia graminis f. sp. tritici</name>
    <dbReference type="NCBI Taxonomy" id="56615"/>
    <lineage>
        <taxon>Eukaryota</taxon>
        <taxon>Fungi</taxon>
        <taxon>Dikarya</taxon>
        <taxon>Basidiomycota</taxon>
        <taxon>Pucciniomycotina</taxon>
        <taxon>Pucciniomycetes</taxon>
        <taxon>Pucciniales</taxon>
        <taxon>Pucciniaceae</taxon>
        <taxon>Puccinia</taxon>
    </lineage>
</organism>
<dbReference type="EMBL" id="VDEP01000306">
    <property type="protein sequence ID" value="KAA1107893.1"/>
    <property type="molecule type" value="Genomic_DNA"/>
</dbReference>
<dbReference type="EMBL" id="VSWC01000067">
    <property type="protein sequence ID" value="KAA1096962.1"/>
    <property type="molecule type" value="Genomic_DNA"/>
</dbReference>